<gene>
    <name evidence="3" type="ORF">JAZ07_01185</name>
</gene>
<feature type="compositionally biased region" description="Acidic residues" evidence="2">
    <location>
        <begin position="152"/>
        <end position="161"/>
    </location>
</feature>
<feature type="compositionally biased region" description="Basic and acidic residues" evidence="2">
    <location>
        <begin position="18"/>
        <end position="50"/>
    </location>
</feature>
<proteinExistence type="predicted"/>
<protein>
    <recommendedName>
        <fullName evidence="5">Prohead core protein</fullName>
    </recommendedName>
</protein>
<evidence type="ECO:0000313" key="4">
    <source>
        <dbReference type="Proteomes" id="UP000886667"/>
    </source>
</evidence>
<accession>A0A9E4KAE0</accession>
<dbReference type="EMBL" id="JAEPCM010000016">
    <property type="protein sequence ID" value="MCG7944940.1"/>
    <property type="molecule type" value="Genomic_DNA"/>
</dbReference>
<keyword evidence="1" id="KW-0175">Coiled coil</keyword>
<dbReference type="AlphaFoldDB" id="A0A9E4KAE0"/>
<evidence type="ECO:0000256" key="2">
    <source>
        <dbReference type="SAM" id="MobiDB-lite"/>
    </source>
</evidence>
<sequence length="560" mass="61632">MSDNNLMDMINDLLVEAPENKVHSKNRTADGKKKDPQTEKPSAKAAKDEISGSTKGNAVGANAEAGDTGDMNKGKISSDASDNSKEIGINAADKAPLNQNNGMDDKAPSGNKGEFASDASSNVEADKGPHNQGSDPFETPTKANPKGTVKEENEDEDGEDLEEKKLKMTKKQRQGALTKADNAAKNAAVSLAGPNGTRYKVKKNVQGKWVKEETGEELSEELAAIAEEKWSSNPGPGVDGSVSSGKEAEANKKQRPDVEKGNNAPKDKGGDPENPPSWGEAKDEDGDGLPDEKEPDIDGDGDHDEDDHKVKDTDKEKDVKEACGKKGVKEAEEDEVEGLDEDFKEKAQIIFETAVNEKVHTIREELEEDYKALLEQSLSEINEKVEEYLDYAVQEWISENQLEIKYSLRTEISENFIRGLRGLFEESYIDIPEEEVSVVDELTEELESYKEQLQIAEEAVVEANQTILEHSKMDIINQLSKDLTQTQAMRLEEMASHVEADDVEEFGYKVQKLKEANFLDVESPTYSSLTEEVIYDDGSDEVVAEGAMGVYTNFLSRSKR</sequence>
<name>A0A9E4KAE0_9GAMM</name>
<evidence type="ECO:0008006" key="5">
    <source>
        <dbReference type="Google" id="ProtNLM"/>
    </source>
</evidence>
<evidence type="ECO:0000313" key="3">
    <source>
        <dbReference type="EMBL" id="MCG7944940.1"/>
    </source>
</evidence>
<dbReference type="Pfam" id="PF25623">
    <property type="entry name" value="T4_CASP"/>
    <property type="match status" value="1"/>
</dbReference>
<dbReference type="InterPro" id="IPR057966">
    <property type="entry name" value="T4_SCAF"/>
</dbReference>
<feature type="coiled-coil region" evidence="1">
    <location>
        <begin position="439"/>
        <end position="466"/>
    </location>
</feature>
<feature type="compositionally biased region" description="Low complexity" evidence="2">
    <location>
        <begin position="221"/>
        <end position="245"/>
    </location>
</feature>
<feature type="compositionally biased region" description="Basic and acidic residues" evidence="2">
    <location>
        <begin position="306"/>
        <end position="330"/>
    </location>
</feature>
<organism evidence="3 4">
    <name type="scientific">Candidatus Thiodiazotropha taylori</name>
    <dbReference type="NCBI Taxonomy" id="2792791"/>
    <lineage>
        <taxon>Bacteria</taxon>
        <taxon>Pseudomonadati</taxon>
        <taxon>Pseudomonadota</taxon>
        <taxon>Gammaproteobacteria</taxon>
        <taxon>Chromatiales</taxon>
        <taxon>Sedimenticolaceae</taxon>
        <taxon>Candidatus Thiodiazotropha</taxon>
    </lineage>
</organism>
<comment type="caution">
    <text evidence="3">The sequence shown here is derived from an EMBL/GenBank/DDBJ whole genome shotgun (WGS) entry which is preliminary data.</text>
</comment>
<feature type="compositionally biased region" description="Acidic residues" evidence="2">
    <location>
        <begin position="282"/>
        <end position="305"/>
    </location>
</feature>
<feature type="coiled-coil region" evidence="1">
    <location>
        <begin position="356"/>
        <end position="383"/>
    </location>
</feature>
<feature type="compositionally biased region" description="Basic and acidic residues" evidence="2">
    <location>
        <begin position="246"/>
        <end position="271"/>
    </location>
</feature>
<reference evidence="3" key="1">
    <citation type="journal article" date="2021" name="Proc. Natl. Acad. Sci. U.S.A.">
        <title>Global biogeography of chemosynthetic symbionts reveals both localized and globally distributed symbiont groups. .</title>
        <authorList>
            <person name="Osvatic J.T."/>
            <person name="Wilkins L.G.E."/>
            <person name="Leibrecht L."/>
            <person name="Leray M."/>
            <person name="Zauner S."/>
            <person name="Polzin J."/>
            <person name="Camacho Y."/>
            <person name="Gros O."/>
            <person name="van Gils J.A."/>
            <person name="Eisen J.A."/>
            <person name="Petersen J.M."/>
            <person name="Yuen B."/>
        </authorList>
    </citation>
    <scope>NUCLEOTIDE SEQUENCE</scope>
    <source>
        <strain evidence="3">MAGclacostrist064TRANS</strain>
    </source>
</reference>
<dbReference type="Proteomes" id="UP000886667">
    <property type="component" value="Unassembled WGS sequence"/>
</dbReference>
<feature type="region of interest" description="Disordered" evidence="2">
    <location>
        <begin position="1"/>
        <end position="339"/>
    </location>
</feature>
<evidence type="ECO:0000256" key="1">
    <source>
        <dbReference type="SAM" id="Coils"/>
    </source>
</evidence>